<evidence type="ECO:0000256" key="1">
    <source>
        <dbReference type="ARBA" id="ARBA00004141"/>
    </source>
</evidence>
<keyword evidence="2 6" id="KW-0812">Transmembrane</keyword>
<evidence type="ECO:0000256" key="3">
    <source>
        <dbReference type="ARBA" id="ARBA00022989"/>
    </source>
</evidence>
<organism evidence="8 9">
    <name type="scientific">Lingula anatina</name>
    <name type="common">Brachiopod</name>
    <name type="synonym">Lingula unguis</name>
    <dbReference type="NCBI Taxonomy" id="7574"/>
    <lineage>
        <taxon>Eukaryota</taxon>
        <taxon>Metazoa</taxon>
        <taxon>Spiralia</taxon>
        <taxon>Lophotrochozoa</taxon>
        <taxon>Brachiopoda</taxon>
        <taxon>Linguliformea</taxon>
        <taxon>Lingulata</taxon>
        <taxon>Lingulida</taxon>
        <taxon>Linguloidea</taxon>
        <taxon>Lingulidae</taxon>
        <taxon>Lingula</taxon>
    </lineage>
</organism>
<dbReference type="RefSeq" id="XP_013380415.1">
    <property type="nucleotide sequence ID" value="XM_013524961.1"/>
</dbReference>
<gene>
    <name evidence="9 10" type="primary">LOC106151614</name>
</gene>
<proteinExistence type="predicted"/>
<evidence type="ECO:0000256" key="4">
    <source>
        <dbReference type="ARBA" id="ARBA00023136"/>
    </source>
</evidence>
<dbReference type="GO" id="GO:0016020">
    <property type="term" value="C:membrane"/>
    <property type="evidence" value="ECO:0007669"/>
    <property type="project" value="UniProtKB-SubCell"/>
</dbReference>
<dbReference type="PANTHER" id="PTHR45902:SF4">
    <property type="entry name" value="G-PROTEIN COUPLED RECEPTORS FAMILY 2 PROFILE 2 DOMAIN-CONTAINING PROTEIN"/>
    <property type="match status" value="1"/>
</dbReference>
<feature type="transmembrane region" description="Helical" evidence="6">
    <location>
        <begin position="153"/>
        <end position="174"/>
    </location>
</feature>
<dbReference type="OrthoDB" id="6134459at2759"/>
<dbReference type="KEGG" id="lak:106151614"/>
<evidence type="ECO:0000256" key="2">
    <source>
        <dbReference type="ARBA" id="ARBA00022692"/>
    </source>
</evidence>
<evidence type="ECO:0000256" key="5">
    <source>
        <dbReference type="SAM" id="MobiDB-lite"/>
    </source>
</evidence>
<feature type="region of interest" description="Disordered" evidence="5">
    <location>
        <begin position="314"/>
        <end position="342"/>
    </location>
</feature>
<dbReference type="GeneID" id="106151614"/>
<protein>
    <submittedName>
        <fullName evidence="9 10">Probable G-protein coupled receptor Mth-like 1</fullName>
    </submittedName>
</protein>
<dbReference type="GO" id="GO:0004930">
    <property type="term" value="F:G protein-coupled receptor activity"/>
    <property type="evidence" value="ECO:0007669"/>
    <property type="project" value="InterPro"/>
</dbReference>
<feature type="transmembrane region" description="Helical" evidence="6">
    <location>
        <begin position="76"/>
        <end position="93"/>
    </location>
</feature>
<keyword evidence="3 6" id="KW-1133">Transmembrane helix</keyword>
<dbReference type="Proteomes" id="UP000085678">
    <property type="component" value="Unplaced"/>
</dbReference>
<feature type="transmembrane region" description="Helical" evidence="6">
    <location>
        <begin position="276"/>
        <end position="298"/>
    </location>
</feature>
<dbReference type="Gene3D" id="1.20.1070.10">
    <property type="entry name" value="Rhodopsin 7-helix transmembrane proteins"/>
    <property type="match status" value="1"/>
</dbReference>
<dbReference type="PANTHER" id="PTHR45902">
    <property type="entry name" value="LATROPHILIN RECEPTOR-LIKE PROTEIN A"/>
    <property type="match status" value="1"/>
</dbReference>
<feature type="transmembrane region" description="Helical" evidence="6">
    <location>
        <begin position="43"/>
        <end position="64"/>
    </location>
</feature>
<evidence type="ECO:0000313" key="10">
    <source>
        <dbReference type="RefSeq" id="XP_013380424.1"/>
    </source>
</evidence>
<dbReference type="InterPro" id="IPR053231">
    <property type="entry name" value="GPCR_LN-TM7"/>
</dbReference>
<evidence type="ECO:0000259" key="7">
    <source>
        <dbReference type="PROSITE" id="PS50261"/>
    </source>
</evidence>
<dbReference type="GO" id="GO:0007166">
    <property type="term" value="P:cell surface receptor signaling pathway"/>
    <property type="evidence" value="ECO:0007669"/>
    <property type="project" value="InterPro"/>
</dbReference>
<feature type="transmembrane region" description="Helical" evidence="6">
    <location>
        <begin position="200"/>
        <end position="221"/>
    </location>
</feature>
<feature type="compositionally biased region" description="Polar residues" evidence="5">
    <location>
        <begin position="318"/>
        <end position="337"/>
    </location>
</feature>
<keyword evidence="4 6" id="KW-0472">Membrane</keyword>
<name>A0A1S3H2R0_LINAN</name>
<feature type="domain" description="G-protein coupled receptors family 2 profile 2" evidence="7">
    <location>
        <begin position="43"/>
        <end position="300"/>
    </location>
</feature>
<dbReference type="AlphaFoldDB" id="A0A1S3H2R0"/>
<feature type="transmembrane region" description="Helical" evidence="6">
    <location>
        <begin position="113"/>
        <end position="132"/>
    </location>
</feature>
<evidence type="ECO:0000256" key="6">
    <source>
        <dbReference type="SAM" id="Phobius"/>
    </source>
</evidence>
<reference evidence="9 10" key="1">
    <citation type="submission" date="2025-04" db="UniProtKB">
        <authorList>
            <consortium name="RefSeq"/>
        </authorList>
    </citation>
    <scope>IDENTIFICATION</scope>
    <source>
        <tissue evidence="9 10">Gonads</tissue>
    </source>
</reference>
<accession>A0A1S3H2R0</accession>
<dbReference type="InterPro" id="IPR000832">
    <property type="entry name" value="GPCR_2_secretin-like"/>
</dbReference>
<keyword evidence="8" id="KW-1185">Reference proteome</keyword>
<dbReference type="CDD" id="cd15039">
    <property type="entry name" value="7tmB3_Methuselah-like"/>
    <property type="match status" value="1"/>
</dbReference>
<feature type="transmembrane region" description="Helical" evidence="6">
    <location>
        <begin position="247"/>
        <end position="264"/>
    </location>
</feature>
<dbReference type="RefSeq" id="XP_013380424.1">
    <property type="nucleotide sequence ID" value="XM_013524970.1"/>
</dbReference>
<evidence type="ECO:0000313" key="9">
    <source>
        <dbReference type="RefSeq" id="XP_013380415.1"/>
    </source>
</evidence>
<evidence type="ECO:0000313" key="8">
    <source>
        <dbReference type="Proteomes" id="UP000085678"/>
    </source>
</evidence>
<dbReference type="Pfam" id="PF00002">
    <property type="entry name" value="7tm_2"/>
    <property type="match status" value="1"/>
</dbReference>
<sequence length="355" mass="40192">MNKMSLNLSEYGGHGDMLTGDNITNDSSPSPVRAWDIPWDSPAGIALIVALSISVCCLMVRIILQPFVKVYHTLPGKIHFCLVVAQCLVKVTFSMRPLFLGNPVHCMIFGNVVMWEFLSTFFWMNGLALHTFKTFGPNAPTSKATKRQECRRLGFIFAYATLSPTVIMSLVILMENLDIDEKFKPGFHNTNCWFPQPLNFVIYTMTPGGILILINLFLFLITTKRISKTMKLSNYIKTSKEKSERAIFMKLFIMIGLNWILWFIHGLVSFLTGIEVLFYIFIIMAGLDGIWVFIVTVCTKRVWNELRHSITTRKTGEQNRATNTPKAPTGHNNSNSSDKIDKTTLTDTNISCTHL</sequence>
<dbReference type="PROSITE" id="PS50261">
    <property type="entry name" value="G_PROTEIN_RECEP_F2_4"/>
    <property type="match status" value="1"/>
</dbReference>
<dbReference type="InterPro" id="IPR017981">
    <property type="entry name" value="GPCR_2-like_7TM"/>
</dbReference>
<comment type="subcellular location">
    <subcellularLocation>
        <location evidence="1">Membrane</location>
        <topology evidence="1">Multi-pass membrane protein</topology>
    </subcellularLocation>
</comment>